<dbReference type="Gene3D" id="3.30.70.920">
    <property type="match status" value="1"/>
</dbReference>
<dbReference type="InterPro" id="IPR011008">
    <property type="entry name" value="Dimeric_a/b-barrel"/>
</dbReference>
<evidence type="ECO:0000313" key="6">
    <source>
        <dbReference type="Proteomes" id="UP000663586"/>
    </source>
</evidence>
<dbReference type="AlphaFoldDB" id="A0A897MNL9"/>
<dbReference type="SUPFAM" id="SSF46785">
    <property type="entry name" value="Winged helix' DNA-binding domain"/>
    <property type="match status" value="1"/>
</dbReference>
<keyword evidence="3" id="KW-0804">Transcription</keyword>
<dbReference type="GO" id="GO:0043565">
    <property type="term" value="F:sequence-specific DNA binding"/>
    <property type="evidence" value="ECO:0007669"/>
    <property type="project" value="InterPro"/>
</dbReference>
<dbReference type="PROSITE" id="PS50956">
    <property type="entry name" value="HTH_ASNC_2"/>
    <property type="match status" value="1"/>
</dbReference>
<accession>A0A897MNL9</accession>
<reference evidence="5" key="1">
    <citation type="submission" date="2020-11" db="EMBL/GenBank/DDBJ databases">
        <title>Carbohydrate-dependent, anaerobic sulfur respiration: A novel catabolism in halophilic archaea.</title>
        <authorList>
            <person name="Sorokin D.Y."/>
            <person name="Messina E."/>
            <person name="Smedile F."/>
            <person name="La Cono V."/>
            <person name="Hallsworth J.E."/>
            <person name="Yakimov M.M."/>
        </authorList>
    </citation>
    <scope>NUCLEOTIDE SEQUENCE</scope>
    <source>
        <strain evidence="5">AArc-S</strain>
    </source>
</reference>
<dbReference type="InterPro" id="IPR000485">
    <property type="entry name" value="AsnC-type_HTH_dom"/>
</dbReference>
<dbReference type="PANTHER" id="PTHR30154">
    <property type="entry name" value="LEUCINE-RESPONSIVE REGULATORY PROTEIN"/>
    <property type="match status" value="1"/>
</dbReference>
<dbReference type="Pfam" id="PF01037">
    <property type="entry name" value="AsnC_trans_reg"/>
    <property type="match status" value="1"/>
</dbReference>
<dbReference type="GO" id="GO:0043200">
    <property type="term" value="P:response to amino acid"/>
    <property type="evidence" value="ECO:0007669"/>
    <property type="project" value="TreeGrafter"/>
</dbReference>
<dbReference type="InterPro" id="IPR036390">
    <property type="entry name" value="WH_DNA-bd_sf"/>
</dbReference>
<dbReference type="InterPro" id="IPR019887">
    <property type="entry name" value="Tscrpt_reg_AsnC/Lrp_C"/>
</dbReference>
<evidence type="ECO:0000256" key="2">
    <source>
        <dbReference type="ARBA" id="ARBA00023125"/>
    </source>
</evidence>
<dbReference type="PANTHER" id="PTHR30154:SF34">
    <property type="entry name" value="TRANSCRIPTIONAL REGULATOR AZLB"/>
    <property type="match status" value="1"/>
</dbReference>
<keyword evidence="2 5" id="KW-0238">DNA-binding</keyword>
<keyword evidence="6" id="KW-1185">Reference proteome</keyword>
<dbReference type="Proteomes" id="UP000663586">
    <property type="component" value="Chromosome"/>
</dbReference>
<organism evidence="5 6">
    <name type="scientific">Natranaeroarchaeum sulfidigenes</name>
    <dbReference type="NCBI Taxonomy" id="2784880"/>
    <lineage>
        <taxon>Archaea</taxon>
        <taxon>Methanobacteriati</taxon>
        <taxon>Methanobacteriota</taxon>
        <taxon>Stenosarchaea group</taxon>
        <taxon>Halobacteria</taxon>
        <taxon>Halobacteriales</taxon>
        <taxon>Natronoarchaeaceae</taxon>
        <taxon>Natranaeroarchaeum</taxon>
    </lineage>
</organism>
<dbReference type="KEGG" id="hara:AArcS_0925"/>
<evidence type="ECO:0000313" key="5">
    <source>
        <dbReference type="EMBL" id="QSG02147.1"/>
    </source>
</evidence>
<dbReference type="Gene3D" id="1.10.10.10">
    <property type="entry name" value="Winged helix-like DNA-binding domain superfamily/Winged helix DNA-binding domain"/>
    <property type="match status" value="1"/>
</dbReference>
<name>A0A897MNL9_9EURY</name>
<keyword evidence="1" id="KW-0805">Transcription regulation</keyword>
<evidence type="ECO:0000256" key="3">
    <source>
        <dbReference type="ARBA" id="ARBA00023163"/>
    </source>
</evidence>
<dbReference type="InterPro" id="IPR036388">
    <property type="entry name" value="WH-like_DNA-bd_sf"/>
</dbReference>
<sequence>MSKRELLELLLENARYSTEDLARMTGLDEDTVVTTIESLEAEGIIKGYQAVVDWNEVDEERVRASVELNVKLDRETSYSDISERLARFPEVKTLRLVSGDYDFEMVVEGESMQQVSKFISDKVAPVPEITQTVTHYVMDTYKDRGIRMSEDDDDDRLSISP</sequence>
<proteinExistence type="predicted"/>
<dbReference type="Pfam" id="PF13412">
    <property type="entry name" value="HTH_24"/>
    <property type="match status" value="1"/>
</dbReference>
<evidence type="ECO:0000256" key="1">
    <source>
        <dbReference type="ARBA" id="ARBA00023015"/>
    </source>
</evidence>
<dbReference type="RefSeq" id="WP_238479277.1">
    <property type="nucleotide sequence ID" value="NZ_CP064786.1"/>
</dbReference>
<dbReference type="SUPFAM" id="SSF54909">
    <property type="entry name" value="Dimeric alpha+beta barrel"/>
    <property type="match status" value="1"/>
</dbReference>
<dbReference type="SMART" id="SM00344">
    <property type="entry name" value="HTH_ASNC"/>
    <property type="match status" value="1"/>
</dbReference>
<dbReference type="EMBL" id="CP064786">
    <property type="protein sequence ID" value="QSG02147.1"/>
    <property type="molecule type" value="Genomic_DNA"/>
</dbReference>
<dbReference type="InterPro" id="IPR019888">
    <property type="entry name" value="Tscrpt_reg_AsnC-like"/>
</dbReference>
<evidence type="ECO:0000259" key="4">
    <source>
        <dbReference type="PROSITE" id="PS50956"/>
    </source>
</evidence>
<dbReference type="GeneID" id="70684311"/>
<dbReference type="GO" id="GO:0005829">
    <property type="term" value="C:cytosol"/>
    <property type="evidence" value="ECO:0007669"/>
    <property type="project" value="TreeGrafter"/>
</dbReference>
<feature type="domain" description="HTH asnC-type" evidence="4">
    <location>
        <begin position="1"/>
        <end position="60"/>
    </location>
</feature>
<gene>
    <name evidence="5" type="ORF">AArcS_0925</name>
</gene>
<protein>
    <submittedName>
        <fullName evidence="5">DNA-binding transcriptional regulator, Lrp family</fullName>
    </submittedName>
</protein>